<proteinExistence type="predicted"/>
<dbReference type="RefSeq" id="WP_137668722.1">
    <property type="nucleotide sequence ID" value="NZ_BJCE01000196.1"/>
</dbReference>
<dbReference type="Pfam" id="PF01633">
    <property type="entry name" value="Choline_kinase"/>
    <property type="match status" value="1"/>
</dbReference>
<sequence length="401" mass="45572">MPFLLSSQNVFPYLISQGICTQAEQSLSKIELKSAKNFNLLVSFPDGSQLLVKQERLNREGRTRGEFLDEWQVHNFFQTFPEVSHLRSSLSEVIHFDAENSIIVFNYLNNYRDVAEFYAKENLFPTKIARSIGENLASIHRLTLDRQEYQQFFQNSEVITQPTNSQMNGGVNRITPEVFGHVTSDGLKFFALYQRYDNLGKAIANLKEAFHPCCLTHNDLKLNNILLSLNWETAAEREISSKFLLPDQDDQMIRLIDWERGSWGDPANDLGSIIASYLQIWLYSMVASRTIPIEESLRLAAIPLHLIQPSIAELMATYLANFPEILECSPEFLQRVVQFTGFSLITSIQAKLQHERTFGNSGICILQVAKSLLCRPQASMTTIFGMEASELIPTNLSMTVA</sequence>
<dbReference type="Gene3D" id="3.90.1200.10">
    <property type="match status" value="1"/>
</dbReference>
<dbReference type="SUPFAM" id="SSF56112">
    <property type="entry name" value="Protein kinase-like (PK-like)"/>
    <property type="match status" value="1"/>
</dbReference>
<dbReference type="EMBL" id="BJCE01000196">
    <property type="protein sequence ID" value="GCL39009.1"/>
    <property type="molecule type" value="Genomic_DNA"/>
</dbReference>
<keyword evidence="2" id="KW-1185">Reference proteome</keyword>
<dbReference type="AlphaFoldDB" id="A0A480A2J6"/>
<organism evidence="1 2">
    <name type="scientific">Sphaerospermopsis reniformis</name>
    <dbReference type="NCBI Taxonomy" id="531300"/>
    <lineage>
        <taxon>Bacteria</taxon>
        <taxon>Bacillati</taxon>
        <taxon>Cyanobacteriota</taxon>
        <taxon>Cyanophyceae</taxon>
        <taxon>Nostocales</taxon>
        <taxon>Aphanizomenonaceae</taxon>
        <taxon>Sphaerospermopsis</taxon>
    </lineage>
</organism>
<dbReference type="Proteomes" id="UP000300142">
    <property type="component" value="Unassembled WGS sequence"/>
</dbReference>
<accession>A0A480A2J6</accession>
<dbReference type="GO" id="GO:0016740">
    <property type="term" value="F:transferase activity"/>
    <property type="evidence" value="ECO:0007669"/>
    <property type="project" value="UniProtKB-KW"/>
</dbReference>
<evidence type="ECO:0000313" key="1">
    <source>
        <dbReference type="EMBL" id="GCL39009.1"/>
    </source>
</evidence>
<protein>
    <submittedName>
        <fullName evidence="1">Aminoglycoside phosphotransferase</fullName>
    </submittedName>
</protein>
<reference evidence="2" key="1">
    <citation type="submission" date="2019-02" db="EMBL/GenBank/DDBJ databases">
        <title>Draft genome sequence of Sphaerospermopsis reniformis NIES-1949.</title>
        <authorList>
            <person name="Yamaguchi H."/>
            <person name="Suzuki S."/>
            <person name="Kawachi M."/>
        </authorList>
    </citation>
    <scope>NUCLEOTIDE SEQUENCE [LARGE SCALE GENOMIC DNA]</scope>
    <source>
        <strain evidence="2">NIES-1949</strain>
    </source>
</reference>
<comment type="caution">
    <text evidence="1">The sequence shown here is derived from an EMBL/GenBank/DDBJ whole genome shotgun (WGS) entry which is preliminary data.</text>
</comment>
<dbReference type="InterPro" id="IPR011009">
    <property type="entry name" value="Kinase-like_dom_sf"/>
</dbReference>
<gene>
    <name evidence="1" type="ORF">SR1949_41300</name>
</gene>
<evidence type="ECO:0000313" key="2">
    <source>
        <dbReference type="Proteomes" id="UP000300142"/>
    </source>
</evidence>
<keyword evidence="1" id="KW-0808">Transferase</keyword>
<name>A0A480A2J6_9CYAN</name>